<dbReference type="GO" id="GO:0046872">
    <property type="term" value="F:metal ion binding"/>
    <property type="evidence" value="ECO:0007669"/>
    <property type="project" value="UniProtKB-KW"/>
</dbReference>
<proteinExistence type="predicted"/>
<dbReference type="InterPro" id="IPR013096">
    <property type="entry name" value="Cupin_2"/>
</dbReference>
<dbReference type="InterPro" id="IPR014710">
    <property type="entry name" value="RmlC-like_jellyroll"/>
</dbReference>
<dbReference type="Gene3D" id="2.60.120.10">
    <property type="entry name" value="Jelly Rolls"/>
    <property type="match status" value="2"/>
</dbReference>
<protein>
    <recommendedName>
        <fullName evidence="2">Cupin type-2 domain-containing protein</fullName>
    </recommendedName>
</protein>
<feature type="domain" description="Cupin type-2" evidence="2">
    <location>
        <begin position="275"/>
        <end position="343"/>
    </location>
</feature>
<dbReference type="SUPFAM" id="SSF51182">
    <property type="entry name" value="RmlC-like cupins"/>
    <property type="match status" value="1"/>
</dbReference>
<dbReference type="Proteomes" id="UP000192591">
    <property type="component" value="Unassembled WGS sequence"/>
</dbReference>
<dbReference type="EMBL" id="MWIH01000003">
    <property type="protein sequence ID" value="OQO93853.1"/>
    <property type="molecule type" value="Genomic_DNA"/>
</dbReference>
<gene>
    <name evidence="3" type="ORF">B1813_04855</name>
</gene>
<name>A0A1V9A9T5_SACPI</name>
<dbReference type="PANTHER" id="PTHR35848">
    <property type="entry name" value="OXALATE-BINDING PROTEIN"/>
    <property type="match status" value="1"/>
</dbReference>
<organism evidence="3 4">
    <name type="scientific">Saccharomonospora piscinae</name>
    <dbReference type="NCBI Taxonomy" id="687388"/>
    <lineage>
        <taxon>Bacteria</taxon>
        <taxon>Bacillati</taxon>
        <taxon>Actinomycetota</taxon>
        <taxon>Actinomycetes</taxon>
        <taxon>Pseudonocardiales</taxon>
        <taxon>Pseudonocardiaceae</taxon>
        <taxon>Saccharomonospora</taxon>
    </lineage>
</organism>
<dbReference type="InterPro" id="IPR011051">
    <property type="entry name" value="RmlC_Cupin_sf"/>
</dbReference>
<evidence type="ECO:0000259" key="2">
    <source>
        <dbReference type="Pfam" id="PF07883"/>
    </source>
</evidence>
<keyword evidence="4" id="KW-1185">Reference proteome</keyword>
<reference evidence="3 4" key="1">
    <citation type="submission" date="2017-02" db="EMBL/GenBank/DDBJ databases">
        <title>Draft genome of Saccharomonospora sp. 154.</title>
        <authorList>
            <person name="Alonso-Carmona G.S."/>
            <person name="De La Haba R."/>
            <person name="Vera-Gargallo B."/>
            <person name="Sandoval-Trujillo A.H."/>
            <person name="Ramirez-Duran N."/>
            <person name="Ventosa A."/>
        </authorList>
    </citation>
    <scope>NUCLEOTIDE SEQUENCE [LARGE SCALE GENOMIC DNA]</scope>
    <source>
        <strain evidence="3 4">LRS4.154</strain>
    </source>
</reference>
<dbReference type="STRING" id="1962155.B1813_04855"/>
<evidence type="ECO:0000313" key="3">
    <source>
        <dbReference type="EMBL" id="OQO93853.1"/>
    </source>
</evidence>
<sequence length="387" mass="42424">MNEEGSTVTSDGHTVTEAEAARRTIRRSDFVSCNQAFIDCRTPGSDRKENYAMIGPGVTQSADQVVNLREPHGYNIGAAAMPNGITNNLHLHFTAEVFYCFRGEFLLRWGADGQDGELVLREGDIASMPTWIFRGFTNIGPDDGWLFTTLGHDDTGGIIWGPSVLREAEGHGLYLTAENQLVDTLAGDEVGEDTELVRPMPPEQIARLRSYTADEMRRRVATSTDLEFSPAPFLDSALPGGGAQLALVIGYGMTEDLHQEPRVYNPHGHNVAWLRAEPGEGMLPHRHAETQVLLVKDGEWEVTLNLHDEVTVRLGPWDMLSVPRGAWRALRNTGDDTATMLVINGGDGRVRLEWDDEVVKAAADAGVATDHNGYVAPYALVPRALGR</sequence>
<evidence type="ECO:0000256" key="1">
    <source>
        <dbReference type="ARBA" id="ARBA00022723"/>
    </source>
</evidence>
<keyword evidence="1" id="KW-0479">Metal-binding</keyword>
<accession>A0A1V9A9T5</accession>
<dbReference type="AlphaFoldDB" id="A0A1V9A9T5"/>
<dbReference type="InterPro" id="IPR051610">
    <property type="entry name" value="GPI/OXD"/>
</dbReference>
<evidence type="ECO:0000313" key="4">
    <source>
        <dbReference type="Proteomes" id="UP000192591"/>
    </source>
</evidence>
<comment type="caution">
    <text evidence="3">The sequence shown here is derived from an EMBL/GenBank/DDBJ whole genome shotgun (WGS) entry which is preliminary data.</text>
</comment>
<dbReference type="Pfam" id="PF07883">
    <property type="entry name" value="Cupin_2"/>
    <property type="match status" value="1"/>
</dbReference>